<dbReference type="CDD" id="cd02696">
    <property type="entry name" value="MurNAc-LAA"/>
    <property type="match status" value="1"/>
</dbReference>
<dbReference type="InterPro" id="IPR002508">
    <property type="entry name" value="MurNAc-LAA_cat"/>
</dbReference>
<organism evidence="3 4">
    <name type="scientific">Clostridium vincentii</name>
    <dbReference type="NCBI Taxonomy" id="52704"/>
    <lineage>
        <taxon>Bacteria</taxon>
        <taxon>Bacillati</taxon>
        <taxon>Bacillota</taxon>
        <taxon>Clostridia</taxon>
        <taxon>Eubacteriales</taxon>
        <taxon>Clostridiaceae</taxon>
        <taxon>Clostridium</taxon>
    </lineage>
</organism>
<dbReference type="EMBL" id="PVXQ01000006">
    <property type="protein sequence ID" value="PRR83556.1"/>
    <property type="molecule type" value="Genomic_DNA"/>
</dbReference>
<dbReference type="EC" id="3.5.1.28" evidence="3"/>
<dbReference type="SMART" id="SM00646">
    <property type="entry name" value="Ami_3"/>
    <property type="match status" value="1"/>
</dbReference>
<dbReference type="GO" id="GO:0009253">
    <property type="term" value="P:peptidoglycan catabolic process"/>
    <property type="evidence" value="ECO:0007669"/>
    <property type="project" value="InterPro"/>
</dbReference>
<keyword evidence="4" id="KW-1185">Reference proteome</keyword>
<evidence type="ECO:0000313" key="3">
    <source>
        <dbReference type="EMBL" id="PRR83556.1"/>
    </source>
</evidence>
<dbReference type="Gene3D" id="3.40.630.40">
    <property type="entry name" value="Zn-dependent exopeptidases"/>
    <property type="match status" value="1"/>
</dbReference>
<comment type="caution">
    <text evidence="3">The sequence shown here is derived from an EMBL/GenBank/DDBJ whole genome shotgun (WGS) entry which is preliminary data.</text>
</comment>
<sequence>MKIKRFIIGILIVIMSLSTVVRADESKGVILIDAGHGGVDGGAQGKNGTVEKHINLAISEKLKKSLEDEGYKVCMTREDDNSLGENKISDLNARCKMKKETNCDVFISIHQNKFSIERCFGSQVWYANNDKSSNLAIKVQESLKENTDDNNKRLAKSAKDQYKILRDGYDGACVIVECGFLSNYNEEKRLKTEEHQDKIVKGITGGINKYFEEK</sequence>
<gene>
    <name evidence="3" type="primary">amiC</name>
    <name evidence="3" type="ORF">CLVI_08060</name>
</gene>
<protein>
    <submittedName>
        <fullName evidence="3">N-acetylmuramoyl-L-alanine amidase AmiC</fullName>
        <ecNumber evidence="3">3.5.1.28</ecNumber>
    </submittedName>
</protein>
<dbReference type="Pfam" id="PF01520">
    <property type="entry name" value="Amidase_3"/>
    <property type="match status" value="1"/>
</dbReference>
<feature type="domain" description="MurNAc-LAA" evidence="2">
    <location>
        <begin position="101"/>
        <end position="208"/>
    </location>
</feature>
<dbReference type="GO" id="GO:0008745">
    <property type="term" value="F:N-acetylmuramoyl-L-alanine amidase activity"/>
    <property type="evidence" value="ECO:0007669"/>
    <property type="project" value="UniProtKB-EC"/>
</dbReference>
<dbReference type="GO" id="GO:0030288">
    <property type="term" value="C:outer membrane-bounded periplasmic space"/>
    <property type="evidence" value="ECO:0007669"/>
    <property type="project" value="TreeGrafter"/>
</dbReference>
<accession>A0A2T0BI35</accession>
<evidence type="ECO:0000313" key="4">
    <source>
        <dbReference type="Proteomes" id="UP000239471"/>
    </source>
</evidence>
<evidence type="ECO:0000259" key="2">
    <source>
        <dbReference type="SMART" id="SM00646"/>
    </source>
</evidence>
<dbReference type="AlphaFoldDB" id="A0A2T0BI35"/>
<name>A0A2T0BI35_9CLOT</name>
<reference evidence="3 4" key="1">
    <citation type="submission" date="2018-03" db="EMBL/GenBank/DDBJ databases">
        <title>Genome sequence of Clostridium vincentii DSM 10228.</title>
        <authorList>
            <person name="Poehlein A."/>
            <person name="Daniel R."/>
        </authorList>
    </citation>
    <scope>NUCLEOTIDE SEQUENCE [LARGE SCALE GENOMIC DNA]</scope>
    <source>
        <strain evidence="3 4">DSM 10228</strain>
    </source>
</reference>
<dbReference type="Proteomes" id="UP000239471">
    <property type="component" value="Unassembled WGS sequence"/>
</dbReference>
<dbReference type="InterPro" id="IPR050695">
    <property type="entry name" value="N-acetylmuramoyl_amidase_3"/>
</dbReference>
<dbReference type="PANTHER" id="PTHR30404:SF0">
    <property type="entry name" value="N-ACETYLMURAMOYL-L-ALANINE AMIDASE AMIC"/>
    <property type="match status" value="1"/>
</dbReference>
<keyword evidence="1 3" id="KW-0378">Hydrolase</keyword>
<evidence type="ECO:0000256" key="1">
    <source>
        <dbReference type="ARBA" id="ARBA00022801"/>
    </source>
</evidence>
<proteinExistence type="predicted"/>
<dbReference type="SUPFAM" id="SSF53187">
    <property type="entry name" value="Zn-dependent exopeptidases"/>
    <property type="match status" value="1"/>
</dbReference>
<dbReference type="PANTHER" id="PTHR30404">
    <property type="entry name" value="N-ACETYLMURAMOYL-L-ALANINE AMIDASE"/>
    <property type="match status" value="1"/>
</dbReference>